<feature type="non-terminal residue" evidence="2">
    <location>
        <position position="66"/>
    </location>
</feature>
<reference evidence="2 3" key="1">
    <citation type="journal article" date="2019" name="Sci. Rep.">
        <title>Orb-weaving spider Araneus ventricosus genome elucidates the spidroin gene catalogue.</title>
        <authorList>
            <person name="Kono N."/>
            <person name="Nakamura H."/>
            <person name="Ohtoshi R."/>
            <person name="Moran D.A.P."/>
            <person name="Shinohara A."/>
            <person name="Yoshida Y."/>
            <person name="Fujiwara M."/>
            <person name="Mori M."/>
            <person name="Tomita M."/>
            <person name="Arakawa K."/>
        </authorList>
    </citation>
    <scope>NUCLEOTIDE SEQUENCE [LARGE SCALE GENOMIC DNA]</scope>
</reference>
<comment type="caution">
    <text evidence="2">The sequence shown here is derived from an EMBL/GenBank/DDBJ whole genome shotgun (WGS) entry which is preliminary data.</text>
</comment>
<sequence length="66" mass="7199">MICLVLGPRIVFQIVKVPVCSGVRSGLQIQAFPDSIPILSKIRRVRGLRIAFQIVKDPVCPGVRSG</sequence>
<organism evidence="2 3">
    <name type="scientific">Araneus ventricosus</name>
    <name type="common">Orbweaver spider</name>
    <name type="synonym">Epeira ventricosa</name>
    <dbReference type="NCBI Taxonomy" id="182803"/>
    <lineage>
        <taxon>Eukaryota</taxon>
        <taxon>Metazoa</taxon>
        <taxon>Ecdysozoa</taxon>
        <taxon>Arthropoda</taxon>
        <taxon>Chelicerata</taxon>
        <taxon>Arachnida</taxon>
        <taxon>Araneae</taxon>
        <taxon>Araneomorphae</taxon>
        <taxon>Entelegynae</taxon>
        <taxon>Araneoidea</taxon>
        <taxon>Araneidae</taxon>
        <taxon>Araneus</taxon>
    </lineage>
</organism>
<dbReference type="Proteomes" id="UP000499080">
    <property type="component" value="Unassembled WGS sequence"/>
</dbReference>
<accession>A0A4Y2QGC4</accession>
<gene>
    <name evidence="2" type="ORF">AVEN_172383_1</name>
    <name evidence="1" type="ORF">AVEN_78730_1</name>
</gene>
<keyword evidence="3" id="KW-1185">Reference proteome</keyword>
<name>A0A4Y2QGC4_ARAVE</name>
<protein>
    <submittedName>
        <fullName evidence="2">Uncharacterized protein</fullName>
    </submittedName>
</protein>
<evidence type="ECO:0000313" key="2">
    <source>
        <dbReference type="EMBL" id="GBN62390.1"/>
    </source>
</evidence>
<proteinExistence type="predicted"/>
<dbReference type="AlphaFoldDB" id="A0A4Y2QGC4"/>
<evidence type="ECO:0000313" key="3">
    <source>
        <dbReference type="Proteomes" id="UP000499080"/>
    </source>
</evidence>
<dbReference type="EMBL" id="BGPR01220961">
    <property type="protein sequence ID" value="GBN62361.1"/>
    <property type="molecule type" value="Genomic_DNA"/>
</dbReference>
<dbReference type="EMBL" id="BGPR01220975">
    <property type="protein sequence ID" value="GBN62390.1"/>
    <property type="molecule type" value="Genomic_DNA"/>
</dbReference>
<evidence type="ECO:0000313" key="1">
    <source>
        <dbReference type="EMBL" id="GBN62361.1"/>
    </source>
</evidence>